<sequence>MADQIPEEGPVEGTEQLTVDASWSQRVGERAVVIHQPLGHAARGAAGGCVDNQSAVAADLGDESANELVGRSEAGVIRDAPEQGWVRLAQVVQHGDETLSARLCGTLDAESLRVLAERIAQRVSELLRRSLGLPAVVLDE</sequence>
<dbReference type="Proteomes" id="UP000478148">
    <property type="component" value="Unassembled WGS sequence"/>
</dbReference>
<dbReference type="EMBL" id="SAIY01000010">
    <property type="protein sequence ID" value="NGM15698.1"/>
    <property type="molecule type" value="Genomic_DNA"/>
</dbReference>
<dbReference type="AlphaFoldDB" id="A0A6M1LBM2"/>
<keyword evidence="2" id="KW-1185">Reference proteome</keyword>
<dbReference type="RefSeq" id="WP_164449535.1">
    <property type="nucleotide sequence ID" value="NZ_SAIY01000010.1"/>
</dbReference>
<reference evidence="1 2" key="1">
    <citation type="submission" date="2020-02" db="EMBL/GenBank/DDBJ databases">
        <title>Draft Genome Sequence of Verrucosispora sp. Strain CWR15, Isolated from Gulf of Mexico Sponge.</title>
        <authorList>
            <person name="Kennedy S.J."/>
            <person name="Cella E."/>
            <person name="Azarian T."/>
            <person name="Baker B.J."/>
            <person name="Shaw L.N."/>
        </authorList>
    </citation>
    <scope>NUCLEOTIDE SEQUENCE [LARGE SCALE GENOMIC DNA]</scope>
    <source>
        <strain evidence="1 2">CWR15</strain>
    </source>
</reference>
<gene>
    <name evidence="1" type="ORF">ENC19_25210</name>
</gene>
<comment type="caution">
    <text evidence="1">The sequence shown here is derived from an EMBL/GenBank/DDBJ whole genome shotgun (WGS) entry which is preliminary data.</text>
</comment>
<protein>
    <submittedName>
        <fullName evidence="1">Uncharacterized protein</fullName>
    </submittedName>
</protein>
<evidence type="ECO:0000313" key="2">
    <source>
        <dbReference type="Proteomes" id="UP000478148"/>
    </source>
</evidence>
<proteinExistence type="predicted"/>
<accession>A0A6M1LBM2</accession>
<evidence type="ECO:0000313" key="1">
    <source>
        <dbReference type="EMBL" id="NGM15698.1"/>
    </source>
</evidence>
<organism evidence="1 2">
    <name type="scientific">Verrucosispora sioxanthis</name>
    <dbReference type="NCBI Taxonomy" id="2499994"/>
    <lineage>
        <taxon>Bacteria</taxon>
        <taxon>Bacillati</taxon>
        <taxon>Actinomycetota</taxon>
        <taxon>Actinomycetes</taxon>
        <taxon>Micromonosporales</taxon>
        <taxon>Micromonosporaceae</taxon>
        <taxon>Micromonospora</taxon>
    </lineage>
</organism>
<name>A0A6M1LBM2_9ACTN</name>